<organism evidence="1 2">
    <name type="scientific">Vibrio splendidus</name>
    <dbReference type="NCBI Taxonomy" id="29497"/>
    <lineage>
        <taxon>Bacteria</taxon>
        <taxon>Pseudomonadati</taxon>
        <taxon>Pseudomonadota</taxon>
        <taxon>Gammaproteobacteria</taxon>
        <taxon>Vibrionales</taxon>
        <taxon>Vibrionaceae</taxon>
        <taxon>Vibrio</taxon>
    </lineage>
</organism>
<dbReference type="EMBL" id="JAUYVL010000019">
    <property type="protein sequence ID" value="MDP2503264.1"/>
    <property type="molecule type" value="Genomic_DNA"/>
</dbReference>
<evidence type="ECO:0000313" key="1">
    <source>
        <dbReference type="EMBL" id="MDP2503264.1"/>
    </source>
</evidence>
<evidence type="ECO:0000313" key="2">
    <source>
        <dbReference type="Proteomes" id="UP001177935"/>
    </source>
</evidence>
<sequence length="111" mass="12694">MNQRLITGLKSAKKLLLKWGVTHEQIQIILPTEENNIEVRISHFLNIHAALRTIFSNEDNVYGFMSRINNNTFFNGRSPISIIASGRLSDLEEVRDKIDSLVLRCDSHTES</sequence>
<protein>
    <submittedName>
        <fullName evidence="1">DUF2384 domain-containing protein</fullName>
    </submittedName>
</protein>
<dbReference type="Proteomes" id="UP001177935">
    <property type="component" value="Unassembled WGS sequence"/>
</dbReference>
<dbReference type="AlphaFoldDB" id="A0AB35N3Y4"/>
<gene>
    <name evidence="1" type="ORF">Q8W42_21405</name>
</gene>
<reference evidence="1" key="1">
    <citation type="submission" date="2023-07" db="EMBL/GenBank/DDBJ databases">
        <title>Genome content predicts the carbon catabolic preferences of heterotrophic bacteria.</title>
        <authorList>
            <person name="Gralka M."/>
        </authorList>
    </citation>
    <scope>NUCLEOTIDE SEQUENCE</scope>
    <source>
        <strain evidence="1">6E02</strain>
    </source>
</reference>
<comment type="caution">
    <text evidence="1">The sequence shown here is derived from an EMBL/GenBank/DDBJ whole genome shotgun (WGS) entry which is preliminary data.</text>
</comment>
<proteinExistence type="predicted"/>
<dbReference type="RefSeq" id="WP_135457254.1">
    <property type="nucleotide sequence ID" value="NZ_JAUYVL010000019.1"/>
</dbReference>
<accession>A0AB35N3Y4</accession>
<name>A0AB35N3Y4_VIBSP</name>